<dbReference type="PANTHER" id="PTHR43223:SF1">
    <property type="entry name" value="ALKYL_ARYL-SULFATASE BDS1"/>
    <property type="match status" value="1"/>
</dbReference>
<dbReference type="PANTHER" id="PTHR43223">
    <property type="entry name" value="ALKYL/ARYL-SULFATASE"/>
    <property type="match status" value="1"/>
</dbReference>
<dbReference type="OrthoDB" id="9815874at2"/>
<sequence>MIFCCPLPHQKRYLTQELGEFPVKAVVYSHTHADHFGGVKGVVSQEQVDSGVVQIIAPKDFMEHAIKENDGRLYLLV</sequence>
<evidence type="ECO:0000313" key="2">
    <source>
        <dbReference type="EMBL" id="AGH45257.1"/>
    </source>
</evidence>
<reference evidence="2 3" key="1">
    <citation type="journal article" date="2013" name="Genome Announc.">
        <title>Complete Genome Sequence of Glaciecola psychrophila Strain 170T.</title>
        <authorList>
            <person name="Yin J."/>
            <person name="Chen J."/>
            <person name="Liu G."/>
            <person name="Yu Y."/>
            <person name="Song L."/>
            <person name="Wang X."/>
            <person name="Qu X."/>
        </authorList>
    </citation>
    <scope>NUCLEOTIDE SEQUENCE [LARGE SCALE GENOMIC DNA]</scope>
    <source>
        <strain evidence="2 3">170</strain>
    </source>
</reference>
<dbReference type="Pfam" id="PF00753">
    <property type="entry name" value="Lactamase_B"/>
    <property type="match status" value="1"/>
</dbReference>
<dbReference type="PATRIC" id="fig|1129794.4.peg.3131"/>
<accession>K6Z370</accession>
<dbReference type="STRING" id="1129794.C427_3148"/>
<dbReference type="SUPFAM" id="SSF56281">
    <property type="entry name" value="Metallo-hydrolase/oxidoreductase"/>
    <property type="match status" value="1"/>
</dbReference>
<dbReference type="GO" id="GO:0030288">
    <property type="term" value="C:outer membrane-bounded periplasmic space"/>
    <property type="evidence" value="ECO:0007669"/>
    <property type="project" value="TreeGrafter"/>
</dbReference>
<protein>
    <recommendedName>
        <fullName evidence="1">Metallo-beta-lactamase domain-containing protein</fullName>
    </recommendedName>
</protein>
<gene>
    <name evidence="2" type="ORF">C427_3148</name>
</gene>
<dbReference type="InterPro" id="IPR001279">
    <property type="entry name" value="Metallo-B-lactamas"/>
</dbReference>
<dbReference type="RefSeq" id="WP_007641661.1">
    <property type="nucleotide sequence ID" value="NC_020514.1"/>
</dbReference>
<dbReference type="Proteomes" id="UP000011864">
    <property type="component" value="Chromosome"/>
</dbReference>
<dbReference type="InterPro" id="IPR036866">
    <property type="entry name" value="RibonucZ/Hydroxyglut_hydro"/>
</dbReference>
<dbReference type="eggNOG" id="COG2015">
    <property type="taxonomic scope" value="Bacteria"/>
</dbReference>
<evidence type="ECO:0000313" key="3">
    <source>
        <dbReference type="Proteomes" id="UP000011864"/>
    </source>
</evidence>
<dbReference type="GO" id="GO:0018741">
    <property type="term" value="F:linear primary-alkylsulfatase activity"/>
    <property type="evidence" value="ECO:0007669"/>
    <property type="project" value="TreeGrafter"/>
</dbReference>
<feature type="domain" description="Metallo-beta-lactamase" evidence="1">
    <location>
        <begin position="16"/>
        <end position="67"/>
    </location>
</feature>
<dbReference type="HOGENOM" id="CLU_2634881_0_0_6"/>
<dbReference type="GO" id="GO:0018909">
    <property type="term" value="P:dodecyl sulfate metabolic process"/>
    <property type="evidence" value="ECO:0007669"/>
    <property type="project" value="TreeGrafter"/>
</dbReference>
<proteinExistence type="predicted"/>
<dbReference type="KEGG" id="gps:C427_3148"/>
<name>K6Z370_9ALTE</name>
<dbReference type="EMBL" id="CP003837">
    <property type="protein sequence ID" value="AGH45257.1"/>
    <property type="molecule type" value="Genomic_DNA"/>
</dbReference>
<dbReference type="AlphaFoldDB" id="K6Z370"/>
<organism evidence="2 3">
    <name type="scientific">Paraglaciecola psychrophila 170</name>
    <dbReference type="NCBI Taxonomy" id="1129794"/>
    <lineage>
        <taxon>Bacteria</taxon>
        <taxon>Pseudomonadati</taxon>
        <taxon>Pseudomonadota</taxon>
        <taxon>Gammaproteobacteria</taxon>
        <taxon>Alteromonadales</taxon>
        <taxon>Alteromonadaceae</taxon>
        <taxon>Paraglaciecola</taxon>
    </lineage>
</organism>
<dbReference type="InterPro" id="IPR052195">
    <property type="entry name" value="Bact_Alkyl/Aryl-Sulfatase"/>
</dbReference>
<dbReference type="Gene3D" id="3.60.15.30">
    <property type="entry name" value="Metallo-beta-lactamase domain"/>
    <property type="match status" value="1"/>
</dbReference>
<keyword evidence="3" id="KW-1185">Reference proteome</keyword>
<evidence type="ECO:0000259" key="1">
    <source>
        <dbReference type="Pfam" id="PF00753"/>
    </source>
</evidence>